<name>A0A4Y8UI99_9GAMM</name>
<sequence length="76" mass="8199">MNLDDNTLHELALLMQFPDSSSLAGLKVHSDANADTVAAAARLHDKGLTTQRDGGYLTPFGHEARELGDKLLAILR</sequence>
<dbReference type="Pfam" id="PF18918">
    <property type="entry name" value="DUF5669"/>
    <property type="match status" value="1"/>
</dbReference>
<evidence type="ECO:0000313" key="1">
    <source>
        <dbReference type="EMBL" id="TFH68545.1"/>
    </source>
</evidence>
<evidence type="ECO:0000313" key="2">
    <source>
        <dbReference type="Proteomes" id="UP000298133"/>
    </source>
</evidence>
<reference evidence="1 2" key="1">
    <citation type="submission" date="2019-03" db="EMBL/GenBank/DDBJ databases">
        <title>Draft genome of Gammaproteobacteria bacterium LSUCC0057, a member of the SAR92 clade.</title>
        <authorList>
            <person name="Lanclos V.C."/>
            <person name="Doiron C."/>
            <person name="Henson M.W."/>
            <person name="Thrash J.C."/>
        </authorList>
    </citation>
    <scope>NUCLEOTIDE SEQUENCE [LARGE SCALE GENOMIC DNA]</scope>
    <source>
        <strain evidence="1 2">LSUCC0057</strain>
    </source>
</reference>
<dbReference type="OrthoDB" id="5600572at2"/>
<dbReference type="AlphaFoldDB" id="A0A4Y8UI99"/>
<proteinExistence type="predicted"/>
<dbReference type="Proteomes" id="UP000298133">
    <property type="component" value="Unassembled WGS sequence"/>
</dbReference>
<gene>
    <name evidence="1" type="ORF">E3W66_00875</name>
</gene>
<dbReference type="EMBL" id="SPIA01000001">
    <property type="protein sequence ID" value="TFH68545.1"/>
    <property type="molecule type" value="Genomic_DNA"/>
</dbReference>
<accession>A0A4Y8UI99</accession>
<organism evidence="1 2">
    <name type="scientific">Gammaproteobacteria bacterium LSUCC0057</name>
    <dbReference type="NCBI Taxonomy" id="2559237"/>
    <lineage>
        <taxon>Bacteria</taxon>
        <taxon>Pseudomonadati</taxon>
        <taxon>Pseudomonadota</taxon>
        <taxon>Gammaproteobacteria</taxon>
        <taxon>Cellvibrionales</taxon>
        <taxon>Porticoccaceae</taxon>
        <taxon>SAR92 clade</taxon>
    </lineage>
</organism>
<comment type="caution">
    <text evidence="1">The sequence shown here is derived from an EMBL/GenBank/DDBJ whole genome shotgun (WGS) entry which is preliminary data.</text>
</comment>
<protein>
    <submittedName>
        <fullName evidence="1">TIGR02647 family protein</fullName>
    </submittedName>
</protein>
<keyword evidence="2" id="KW-1185">Reference proteome</keyword>
<dbReference type="InterPro" id="IPR013468">
    <property type="entry name" value="CHP02647"/>
</dbReference>
<dbReference type="NCBIfam" id="TIGR02647">
    <property type="entry name" value="DNA"/>
    <property type="match status" value="1"/>
</dbReference>